<sequence>MLAPFPDCRLHCLSPSSRSRLKDPMKYPWILSVVLTLLLSPFAAAETVTRHEEGLRNHPLAVFALTNAQVITQSGQEPKSMTILVRDNKIEALGAKVNVPPEALVIDLQGKYVYPGFIDSYAEVDFDDADKLPPTAYWNDMIRSDFQVSSAVKPETIAKDALRKQGFVAQLIAPRDGILRGNSAIYTLGEGDVHQNLLDESFSLVGELTLSRRRSFSAYPNSPMGAVALARQAFYDAIWYDEAHQAASRKPALPRPETNVTLAAMKPYVKGEAPVMIDTTDEQFVLRANDFANEFGLDLIVVGNGREYQLLDDVAAMKRTMIVPLAFPKAPAASSPEDADKTTLRDLMHWDHAPENLGRLADRGVEILLTTHRLESPSLFLKNLRVAVKRGLSEQDALAAMTIVPAKRLGIDDQLGSLKTGKLASFVVTSKPLFEDGAQVEETWVNGRRFQLAEELAESLVGDWKLQLQGVPESAEKTILLNLTGPKGWKGSLRPAETTPKFKDKVELKSIKFSDGRLTGEFAAEKFGAKGVATLSIVFEEDAELLQGALRWPDGSLSPIQMTASGMDIEKEKAEATDEKPAEKAGEDKAKEDESKPQPTAPMASYPVQYPLGAYGRESAPEQRKLVALKGATVWTCGPEGKLENAIILIESGKIKAVGTDLKIPDKATVIDVTGTHISPGLIDCHAHIASDGGINESGQAVTAEVRIADFIDANDIDIYWQLAGGLTSSNILHGSANPIGGQNQVIKLRWGSKYEDLKFKNAPAGVKFALGENVTKSNSSGPVNTYPRTRMGVEQIFLDEFREAQAYRDAQKRYAEKPQGLPPRKDLELEAIAEVLEGDRWIHCHSYRQDEILALLRVLDLFEIKIGSLQHVLEGYKVADAMQQHGATGSTFSDWWAYKIETKDAIPFNGAIMHDQGIVVSFNSDDSELGRRMNQEAAKATKYGNVPAEEALKFVTLNPAKQLRIDQYVGSIEPGKDADLAVWSGPPLSNLSVCQQTWIDGRKYFDRHEEDARQLKFAEMKNALIQKTLDADAARMKPGEKTVDPSSIWARYDEFCRCQQAK</sequence>
<dbReference type="CDD" id="cd01309">
    <property type="entry name" value="Met_dep_hydrolase_C"/>
    <property type="match status" value="1"/>
</dbReference>
<evidence type="ECO:0000259" key="3">
    <source>
        <dbReference type="Pfam" id="PF01979"/>
    </source>
</evidence>
<feature type="domain" description="Amidohydrolase-related" evidence="3">
    <location>
        <begin position="678"/>
        <end position="993"/>
    </location>
</feature>
<gene>
    <name evidence="4" type="ORF">C5Y98_22840</name>
</gene>
<dbReference type="InterPro" id="IPR050287">
    <property type="entry name" value="MTA/SAH_deaminase"/>
</dbReference>
<dbReference type="Pfam" id="PF01979">
    <property type="entry name" value="Amidohydro_1"/>
    <property type="match status" value="2"/>
</dbReference>
<dbReference type="EMBL" id="PUIB01000023">
    <property type="protein sequence ID" value="PQO29045.1"/>
    <property type="molecule type" value="Genomic_DNA"/>
</dbReference>
<dbReference type="AlphaFoldDB" id="A0A2S8FA63"/>
<dbReference type="InterPro" id="IPR032466">
    <property type="entry name" value="Metal_Hydrolase"/>
</dbReference>
<evidence type="ECO:0000256" key="1">
    <source>
        <dbReference type="ARBA" id="ARBA00022801"/>
    </source>
</evidence>
<feature type="domain" description="Amidohydrolase-related" evidence="3">
    <location>
        <begin position="356"/>
        <end position="448"/>
    </location>
</feature>
<feature type="region of interest" description="Disordered" evidence="2">
    <location>
        <begin position="570"/>
        <end position="608"/>
    </location>
</feature>
<dbReference type="InterPro" id="IPR011059">
    <property type="entry name" value="Metal-dep_hydrolase_composite"/>
</dbReference>
<dbReference type="Proteomes" id="UP000239388">
    <property type="component" value="Unassembled WGS sequence"/>
</dbReference>
<dbReference type="SUPFAM" id="SSF51556">
    <property type="entry name" value="Metallo-dependent hydrolases"/>
    <property type="match status" value="2"/>
</dbReference>
<evidence type="ECO:0000256" key="2">
    <source>
        <dbReference type="SAM" id="MobiDB-lite"/>
    </source>
</evidence>
<dbReference type="Gene3D" id="3.20.20.140">
    <property type="entry name" value="Metal-dependent hydrolases"/>
    <property type="match status" value="2"/>
</dbReference>
<reference evidence="4 5" key="1">
    <citation type="submission" date="2018-02" db="EMBL/GenBank/DDBJ databases">
        <title>Comparative genomes isolates from brazilian mangrove.</title>
        <authorList>
            <person name="Araujo J.E."/>
            <person name="Taketani R.G."/>
            <person name="Silva M.C.P."/>
            <person name="Loureco M.V."/>
            <person name="Andreote F.D."/>
        </authorList>
    </citation>
    <scope>NUCLEOTIDE SEQUENCE [LARGE SCALE GENOMIC DNA]</scope>
    <source>
        <strain evidence="4 5">NAP PRIS-MGV</strain>
    </source>
</reference>
<accession>A0A2S8FA63</accession>
<feature type="compositionally biased region" description="Basic and acidic residues" evidence="2">
    <location>
        <begin position="570"/>
        <end position="596"/>
    </location>
</feature>
<name>A0A2S8FA63_9BACT</name>
<keyword evidence="1 4" id="KW-0378">Hydrolase</keyword>
<organism evidence="4 5">
    <name type="scientific">Blastopirellula marina</name>
    <dbReference type="NCBI Taxonomy" id="124"/>
    <lineage>
        <taxon>Bacteria</taxon>
        <taxon>Pseudomonadati</taxon>
        <taxon>Planctomycetota</taxon>
        <taxon>Planctomycetia</taxon>
        <taxon>Pirellulales</taxon>
        <taxon>Pirellulaceae</taxon>
        <taxon>Blastopirellula</taxon>
    </lineage>
</organism>
<dbReference type="SUPFAM" id="SSF51338">
    <property type="entry name" value="Composite domain of metallo-dependent hydrolases"/>
    <property type="match status" value="2"/>
</dbReference>
<dbReference type="PANTHER" id="PTHR43794:SF11">
    <property type="entry name" value="AMIDOHYDROLASE-RELATED DOMAIN-CONTAINING PROTEIN"/>
    <property type="match status" value="1"/>
</dbReference>
<evidence type="ECO:0000313" key="4">
    <source>
        <dbReference type="EMBL" id="PQO29045.1"/>
    </source>
</evidence>
<dbReference type="GO" id="GO:0016810">
    <property type="term" value="F:hydrolase activity, acting on carbon-nitrogen (but not peptide) bonds"/>
    <property type="evidence" value="ECO:0007669"/>
    <property type="project" value="InterPro"/>
</dbReference>
<comment type="caution">
    <text evidence="4">The sequence shown here is derived from an EMBL/GenBank/DDBJ whole genome shotgun (WGS) entry which is preliminary data.</text>
</comment>
<evidence type="ECO:0000313" key="5">
    <source>
        <dbReference type="Proteomes" id="UP000239388"/>
    </source>
</evidence>
<protein>
    <submittedName>
        <fullName evidence="4">Amidohydrolase</fullName>
    </submittedName>
</protein>
<proteinExistence type="predicted"/>
<dbReference type="InterPro" id="IPR006680">
    <property type="entry name" value="Amidohydro-rel"/>
</dbReference>
<dbReference type="Gene3D" id="2.30.40.10">
    <property type="entry name" value="Urease, subunit C, domain 1"/>
    <property type="match status" value="1"/>
</dbReference>
<dbReference type="PANTHER" id="PTHR43794">
    <property type="entry name" value="AMINOHYDROLASE SSNA-RELATED"/>
    <property type="match status" value="1"/>
</dbReference>